<comment type="caution">
    <text evidence="7">The sequence shown here is derived from an EMBL/GenBank/DDBJ whole genome shotgun (WGS) entry which is preliminary data.</text>
</comment>
<dbReference type="PRINTS" id="PR00867">
    <property type="entry name" value="DNAPOLG"/>
</dbReference>
<dbReference type="SUPFAM" id="SSF53098">
    <property type="entry name" value="Ribonuclease H-like"/>
    <property type="match status" value="1"/>
</dbReference>
<evidence type="ECO:0000256" key="4">
    <source>
        <dbReference type="ARBA" id="ARBA00022932"/>
    </source>
</evidence>
<dbReference type="GO" id="GO:0008408">
    <property type="term" value="F:3'-5' exonuclease activity"/>
    <property type="evidence" value="ECO:0007669"/>
    <property type="project" value="TreeGrafter"/>
</dbReference>
<dbReference type="PANTHER" id="PTHR10267">
    <property type="entry name" value="DNA POLYMERASE SUBUNIT GAMMA-1"/>
    <property type="match status" value="1"/>
</dbReference>
<dbReference type="InterPro" id="IPR043502">
    <property type="entry name" value="DNA/RNA_pol_sf"/>
</dbReference>
<dbReference type="GO" id="GO:0006264">
    <property type="term" value="P:mitochondrial DNA replication"/>
    <property type="evidence" value="ECO:0007669"/>
    <property type="project" value="TreeGrafter"/>
</dbReference>
<evidence type="ECO:0000256" key="1">
    <source>
        <dbReference type="ARBA" id="ARBA00012417"/>
    </source>
</evidence>
<dbReference type="EC" id="2.7.7.7" evidence="1"/>
<keyword evidence="2" id="KW-0808">Transferase</keyword>
<evidence type="ECO:0000256" key="2">
    <source>
        <dbReference type="ARBA" id="ARBA00022679"/>
    </source>
</evidence>
<protein>
    <recommendedName>
        <fullName evidence="1">DNA-directed DNA polymerase</fullName>
        <ecNumber evidence="1">2.7.7.7</ecNumber>
    </recommendedName>
    <alternativeName>
        <fullName evidence="5">Mitochondrial DNA polymerase catalytic subunit</fullName>
    </alternativeName>
</protein>
<dbReference type="InterPro" id="IPR001098">
    <property type="entry name" value="DNA-dir_DNA_pol_A_palm_dom"/>
</dbReference>
<dbReference type="GO" id="GO:0005760">
    <property type="term" value="C:gamma DNA polymerase complex"/>
    <property type="evidence" value="ECO:0007669"/>
    <property type="project" value="InterPro"/>
</dbReference>
<dbReference type="PROSITE" id="PS00447">
    <property type="entry name" value="DNA_POLYMERASE_A"/>
    <property type="match status" value="1"/>
</dbReference>
<dbReference type="STRING" id="299467.A0A443SHE5"/>
<organism evidence="7 8">
    <name type="scientific">Leptotrombidium deliense</name>
    <dbReference type="NCBI Taxonomy" id="299467"/>
    <lineage>
        <taxon>Eukaryota</taxon>
        <taxon>Metazoa</taxon>
        <taxon>Ecdysozoa</taxon>
        <taxon>Arthropoda</taxon>
        <taxon>Chelicerata</taxon>
        <taxon>Arachnida</taxon>
        <taxon>Acari</taxon>
        <taxon>Acariformes</taxon>
        <taxon>Trombidiformes</taxon>
        <taxon>Prostigmata</taxon>
        <taxon>Anystina</taxon>
        <taxon>Parasitengona</taxon>
        <taxon>Trombiculoidea</taxon>
        <taxon>Trombiculidae</taxon>
        <taxon>Leptotrombidium</taxon>
    </lineage>
</organism>
<dbReference type="GO" id="GO:0003887">
    <property type="term" value="F:DNA-directed DNA polymerase activity"/>
    <property type="evidence" value="ECO:0007669"/>
    <property type="project" value="UniProtKB-KW"/>
</dbReference>
<proteinExistence type="predicted"/>
<dbReference type="Proteomes" id="UP000288716">
    <property type="component" value="Unassembled WGS sequence"/>
</dbReference>
<dbReference type="InterPro" id="IPR002297">
    <property type="entry name" value="DNA-dir_DNA_pol_A_mt"/>
</dbReference>
<dbReference type="OrthoDB" id="5588663at2759"/>
<evidence type="ECO:0000313" key="7">
    <source>
        <dbReference type="EMBL" id="RWS26953.1"/>
    </source>
</evidence>
<dbReference type="Pfam" id="PF18136">
    <property type="entry name" value="DNApol_Exo"/>
    <property type="match status" value="1"/>
</dbReference>
<evidence type="ECO:0000256" key="3">
    <source>
        <dbReference type="ARBA" id="ARBA00022695"/>
    </source>
</evidence>
<dbReference type="Gene3D" id="1.10.150.20">
    <property type="entry name" value="5' to 3' exonuclease, C-terminal subdomain"/>
    <property type="match status" value="1"/>
</dbReference>
<keyword evidence="8" id="KW-1185">Reference proteome</keyword>
<sequence length="1106" mass="127458">MFCTPGIRCLHYSKVGRHKTVHLRYLCSKVRRNQLEIQLICDSLRKKIFGSGDTSEDSQKLESVKQHLKKHGLWKLQKQSKTAPAEDKPSFTTPTQEPVDICIPSLNGENVEEHFQNIGLKYSESYKQLADEIVQCVQLPSLPKEWVFSSGWTRYDTDGNGNVLSTQRVDFPTENAIVFDVEVCMNDGKGDKPTMATAVSKKYWYSWCSSRLIDAKNCSDYLSFIQSDSEARLTDLIQMGRFTHKERLLIGHNVSFDRSFVKEQYDIKGEKTRFMDTMSLHIALSGLTGYQRSLSFSYNVAKKRAQKQTNEDSNGFVDFESNGRPNPLSWAKNGSLNNLVDVYRFYCDKELSKEQRDIFVKGSLSDIKDNFQNLMTYCAKDVIATFEVFQEQWKQFTYRFPHPVTLAGMLEMSVMYLPVNTSNWKRYLEESQTTYDDMERELTLNLQHLANDTCRLLKNEEYRNDIWLWDLDWSTQNIRFRQTAELPELIPKKSTKTVDGETGHESKFVKDLLNSRKMLKKVQPLLPGYPLWYREFCDRFLTSSRPLTEERLLEWEPGPFLISTQMRSVPKLMRLMWNGYALHYDDNERWGYLVPNESLENIENIEFPIKEYYELLKVDLYSRSNKDVVFTELEQQEIYKNIDNPNKRIKTEFEPISKFGCKFYRLPHKDGAENKVGNPLGKEFLRYLDDGTLTTFSNATANLILKLSKALSYWKMNQKRIYSQMVVENDSISNFSSLLPRVVVAGTVTRRAVEGTWLTASNAYEDRVGSELKAMIQVPKGYKFVGADVDSQELWIASLLGDSYFAGMHGCTAVGWMTLQGSRADGTDMHSKVSSLVGISRDQAKVLNYGRIYGAGKAFAARFLKLSNPLMSEEEAKRKAFTIYKQTKGRRVKESGMEEVRQKWEGGSESHLFNQLEQIANSPEPCTPVLGCRISTALMPKEVREDFITSVINWVVQSSGVDYLHLMLVAMKWLMDHYQIDGRFSISIHDEIRYIIAEKDQHKAALALQIANLLTRSIFSYKLSIMDLPQSVAFFSRVDIDTVLRKEVYMDCKTPSNPHGLSNGYNIPNGKSLTIYDLLKIEEIKKLVTPDKQGIDERRDNKSLNF</sequence>
<dbReference type="GO" id="GO:0003677">
    <property type="term" value="F:DNA binding"/>
    <property type="evidence" value="ECO:0007669"/>
    <property type="project" value="InterPro"/>
</dbReference>
<dbReference type="EMBL" id="NCKV01002360">
    <property type="protein sequence ID" value="RWS26953.1"/>
    <property type="molecule type" value="Genomic_DNA"/>
</dbReference>
<dbReference type="PANTHER" id="PTHR10267:SF0">
    <property type="entry name" value="DNA POLYMERASE SUBUNIT GAMMA-1"/>
    <property type="match status" value="1"/>
</dbReference>
<evidence type="ECO:0000256" key="5">
    <source>
        <dbReference type="ARBA" id="ARBA00031966"/>
    </source>
</evidence>
<keyword evidence="4" id="KW-0239">DNA-directed DNA polymerase</keyword>
<evidence type="ECO:0000259" key="6">
    <source>
        <dbReference type="SMART" id="SM00482"/>
    </source>
</evidence>
<gene>
    <name evidence="7" type="ORF">B4U80_11459</name>
</gene>
<reference evidence="7 8" key="1">
    <citation type="journal article" date="2018" name="Gigascience">
        <title>Genomes of trombidid mites reveal novel predicted allergens and laterally-transferred genes associated with secondary metabolism.</title>
        <authorList>
            <person name="Dong X."/>
            <person name="Chaisiri K."/>
            <person name="Xia D."/>
            <person name="Armstrong S.D."/>
            <person name="Fang Y."/>
            <person name="Donnelly M.J."/>
            <person name="Kadowaki T."/>
            <person name="McGarry J.W."/>
            <person name="Darby A.C."/>
            <person name="Makepeace B.L."/>
        </authorList>
    </citation>
    <scope>NUCLEOTIDE SEQUENCE [LARGE SCALE GENOMIC DNA]</scope>
    <source>
        <strain evidence="7">UoL-UT</strain>
    </source>
</reference>
<evidence type="ECO:0000313" key="8">
    <source>
        <dbReference type="Proteomes" id="UP000288716"/>
    </source>
</evidence>
<accession>A0A443SHE5</accession>
<dbReference type="InterPro" id="IPR019760">
    <property type="entry name" value="DNA-dir_DNA_pol_A_CS"/>
</dbReference>
<dbReference type="FunFam" id="3.30.420.390:FF:000004">
    <property type="entry name" value="DNA polymerase subunit gamma-1, mitochondrial"/>
    <property type="match status" value="1"/>
</dbReference>
<dbReference type="Pfam" id="PF00476">
    <property type="entry name" value="DNA_pol_A"/>
    <property type="match status" value="1"/>
</dbReference>
<dbReference type="InterPro" id="IPR041336">
    <property type="entry name" value="DNApol_Exo"/>
</dbReference>
<dbReference type="InterPro" id="IPR012337">
    <property type="entry name" value="RNaseH-like_sf"/>
</dbReference>
<dbReference type="AlphaFoldDB" id="A0A443SHE5"/>
<dbReference type="SMART" id="SM00482">
    <property type="entry name" value="POLAc"/>
    <property type="match status" value="1"/>
</dbReference>
<dbReference type="VEuPathDB" id="VectorBase:LDEU005089"/>
<keyword evidence="3" id="KW-0548">Nucleotidyltransferase</keyword>
<dbReference type="SUPFAM" id="SSF56672">
    <property type="entry name" value="DNA/RNA polymerases"/>
    <property type="match status" value="1"/>
</dbReference>
<dbReference type="Gene3D" id="3.30.70.370">
    <property type="match status" value="1"/>
</dbReference>
<feature type="domain" description="DNA-directed DNA polymerase family A palm" evidence="6">
    <location>
        <begin position="769"/>
        <end position="1000"/>
    </location>
</feature>
<name>A0A443SHE5_9ACAR</name>
<dbReference type="Gene3D" id="3.30.420.390">
    <property type="match status" value="2"/>
</dbReference>